<dbReference type="GO" id="GO:0003677">
    <property type="term" value="F:DNA binding"/>
    <property type="evidence" value="ECO:0007669"/>
    <property type="project" value="UniProtKB-KW"/>
</dbReference>
<comment type="caution">
    <text evidence="3">The sequence shown here is derived from an EMBL/GenBank/DDBJ whole genome shotgun (WGS) entry which is preliminary data.</text>
</comment>
<dbReference type="InterPro" id="IPR009057">
    <property type="entry name" value="Homeodomain-like_sf"/>
</dbReference>
<dbReference type="Gene3D" id="1.10.10.60">
    <property type="entry name" value="Homeodomain-like"/>
    <property type="match status" value="1"/>
</dbReference>
<evidence type="ECO:0000259" key="2">
    <source>
        <dbReference type="PROSITE" id="PS51253"/>
    </source>
</evidence>
<feature type="domain" description="HTH CENPB-type" evidence="2">
    <location>
        <begin position="32"/>
        <end position="103"/>
    </location>
</feature>
<dbReference type="OrthoDB" id="2427847at2759"/>
<proteinExistence type="predicted"/>
<dbReference type="InterPro" id="IPR006600">
    <property type="entry name" value="HTH_CenpB_DNA-bd_dom"/>
</dbReference>
<feature type="non-terminal residue" evidence="3">
    <location>
        <position position="177"/>
    </location>
</feature>
<evidence type="ECO:0000313" key="3">
    <source>
        <dbReference type="EMBL" id="CAG8773852.1"/>
    </source>
</evidence>
<dbReference type="GO" id="GO:0005634">
    <property type="term" value="C:nucleus"/>
    <property type="evidence" value="ECO:0007669"/>
    <property type="project" value="TreeGrafter"/>
</dbReference>
<dbReference type="Pfam" id="PF03221">
    <property type="entry name" value="HTH_Tnp_Tc5"/>
    <property type="match status" value="1"/>
</dbReference>
<dbReference type="EMBL" id="CAJVPS010054313">
    <property type="protein sequence ID" value="CAG8773852.1"/>
    <property type="molecule type" value="Genomic_DNA"/>
</dbReference>
<evidence type="ECO:0000313" key="4">
    <source>
        <dbReference type="Proteomes" id="UP000789508"/>
    </source>
</evidence>
<keyword evidence="1" id="KW-0238">DNA-binding</keyword>
<sequence>DQKRVQEWRKQKKELEAIKNDHNSSVDKMRVLPGRGRKAIYPTVEKELLEYIKKKREERMAVTTSMIGRKAKELGQALNIQGAKFSSGWVECFMRRNKLVEHVRTQYAQKLPEDMPSVIKEFLQTSREKTKNIEKKFIISFDETPMWFDMPRNTTIDFEGVHKVPIKTIGNKKLRFT</sequence>
<organism evidence="3 4">
    <name type="scientific">Ambispora leptoticha</name>
    <dbReference type="NCBI Taxonomy" id="144679"/>
    <lineage>
        <taxon>Eukaryota</taxon>
        <taxon>Fungi</taxon>
        <taxon>Fungi incertae sedis</taxon>
        <taxon>Mucoromycota</taxon>
        <taxon>Glomeromycotina</taxon>
        <taxon>Glomeromycetes</taxon>
        <taxon>Archaeosporales</taxon>
        <taxon>Ambisporaceae</taxon>
        <taxon>Ambispora</taxon>
    </lineage>
</organism>
<dbReference type="AlphaFoldDB" id="A0A9N9JB57"/>
<keyword evidence="4" id="KW-1185">Reference proteome</keyword>
<dbReference type="PANTHER" id="PTHR19303">
    <property type="entry name" value="TRANSPOSON"/>
    <property type="match status" value="1"/>
</dbReference>
<gene>
    <name evidence="3" type="ORF">ALEPTO_LOCUS14289</name>
</gene>
<dbReference type="SMART" id="SM00674">
    <property type="entry name" value="CENPB"/>
    <property type="match status" value="1"/>
</dbReference>
<evidence type="ECO:0000256" key="1">
    <source>
        <dbReference type="ARBA" id="ARBA00023125"/>
    </source>
</evidence>
<dbReference type="SUPFAM" id="SSF46689">
    <property type="entry name" value="Homeodomain-like"/>
    <property type="match status" value="1"/>
</dbReference>
<dbReference type="InterPro" id="IPR050863">
    <property type="entry name" value="CenT-Element_Derived"/>
</dbReference>
<reference evidence="3" key="1">
    <citation type="submission" date="2021-06" db="EMBL/GenBank/DDBJ databases">
        <authorList>
            <person name="Kallberg Y."/>
            <person name="Tangrot J."/>
            <person name="Rosling A."/>
        </authorList>
    </citation>
    <scope>NUCLEOTIDE SEQUENCE</scope>
    <source>
        <strain evidence="3">FL130A</strain>
    </source>
</reference>
<dbReference type="Proteomes" id="UP000789508">
    <property type="component" value="Unassembled WGS sequence"/>
</dbReference>
<dbReference type="PROSITE" id="PS51253">
    <property type="entry name" value="HTH_CENPB"/>
    <property type="match status" value="1"/>
</dbReference>
<protein>
    <submittedName>
        <fullName evidence="3">5062_t:CDS:1</fullName>
    </submittedName>
</protein>
<name>A0A9N9JB57_9GLOM</name>
<accession>A0A9N9JB57</accession>
<feature type="non-terminal residue" evidence="3">
    <location>
        <position position="1"/>
    </location>
</feature>